<protein>
    <submittedName>
        <fullName evidence="1">Uncharacterized protein</fullName>
    </submittedName>
</protein>
<keyword evidence="2" id="KW-1185">Reference proteome</keyword>
<reference evidence="1 2" key="1">
    <citation type="journal article" date="2016" name="Mol. Biol. Evol.">
        <title>Comparative Genomics of Early-Diverging Mushroom-Forming Fungi Provides Insights into the Origins of Lignocellulose Decay Capabilities.</title>
        <authorList>
            <person name="Nagy L.G."/>
            <person name="Riley R."/>
            <person name="Tritt A."/>
            <person name="Adam C."/>
            <person name="Daum C."/>
            <person name="Floudas D."/>
            <person name="Sun H."/>
            <person name="Yadav J.S."/>
            <person name="Pangilinan J."/>
            <person name="Larsson K.H."/>
            <person name="Matsuura K."/>
            <person name="Barry K."/>
            <person name="Labutti K."/>
            <person name="Kuo R."/>
            <person name="Ohm R.A."/>
            <person name="Bhattacharya S.S."/>
            <person name="Shirouzu T."/>
            <person name="Yoshinaga Y."/>
            <person name="Martin F.M."/>
            <person name="Grigoriev I.V."/>
            <person name="Hibbett D.S."/>
        </authorList>
    </citation>
    <scope>NUCLEOTIDE SEQUENCE [LARGE SCALE GENOMIC DNA]</scope>
    <source>
        <strain evidence="1 2">HHB12733</strain>
    </source>
</reference>
<accession>A0A165ECD7</accession>
<dbReference type="InParanoid" id="A0A165ECD7"/>
<evidence type="ECO:0000313" key="1">
    <source>
        <dbReference type="EMBL" id="KZT54557.1"/>
    </source>
</evidence>
<gene>
    <name evidence="1" type="ORF">CALCODRAFT_380034</name>
</gene>
<evidence type="ECO:0000313" key="2">
    <source>
        <dbReference type="Proteomes" id="UP000076842"/>
    </source>
</evidence>
<sequence>MFVPRCSDAQLLSYGATNQHGDPGGTHALHPFRNTGTSDPAVRSGFVQELFMGLQQRIVHRSTQCAGLPALANALQHIPCVLMVLLHVPGLDVHGLVTARHATKHAISITVSSNRILIWEAGAILGHRRLVSSTARTITIRGHTRLFALHRLNRSFKQVPAKPLGISTMLC</sequence>
<organism evidence="1 2">
    <name type="scientific">Calocera cornea HHB12733</name>
    <dbReference type="NCBI Taxonomy" id="1353952"/>
    <lineage>
        <taxon>Eukaryota</taxon>
        <taxon>Fungi</taxon>
        <taxon>Dikarya</taxon>
        <taxon>Basidiomycota</taxon>
        <taxon>Agaricomycotina</taxon>
        <taxon>Dacrymycetes</taxon>
        <taxon>Dacrymycetales</taxon>
        <taxon>Dacrymycetaceae</taxon>
        <taxon>Calocera</taxon>
    </lineage>
</organism>
<dbReference type="AlphaFoldDB" id="A0A165ECD7"/>
<dbReference type="Proteomes" id="UP000076842">
    <property type="component" value="Unassembled WGS sequence"/>
</dbReference>
<name>A0A165ECD7_9BASI</name>
<proteinExistence type="predicted"/>
<dbReference type="EMBL" id="KV424011">
    <property type="protein sequence ID" value="KZT54557.1"/>
    <property type="molecule type" value="Genomic_DNA"/>
</dbReference>